<dbReference type="GO" id="GO:0020037">
    <property type="term" value="F:heme binding"/>
    <property type="evidence" value="ECO:0007669"/>
    <property type="project" value="TreeGrafter"/>
</dbReference>
<keyword evidence="7" id="KW-0479">Metal-binding</keyword>
<dbReference type="InterPro" id="IPR016174">
    <property type="entry name" value="Di-haem_cyt_TM"/>
</dbReference>
<dbReference type="GO" id="GO:0005886">
    <property type="term" value="C:plasma membrane"/>
    <property type="evidence" value="ECO:0007669"/>
    <property type="project" value="UniProtKB-SubCell"/>
</dbReference>
<keyword evidence="9 13" id="KW-1133">Transmembrane helix</keyword>
<evidence type="ECO:0000256" key="10">
    <source>
        <dbReference type="ARBA" id="ARBA00023004"/>
    </source>
</evidence>
<dbReference type="SUPFAM" id="SSF81342">
    <property type="entry name" value="Transmembrane di-heme cytochromes"/>
    <property type="match status" value="1"/>
</dbReference>
<evidence type="ECO:0000256" key="1">
    <source>
        <dbReference type="ARBA" id="ARBA00001970"/>
    </source>
</evidence>
<keyword evidence="4" id="KW-1003">Cell membrane</keyword>
<evidence type="ECO:0000256" key="5">
    <source>
        <dbReference type="ARBA" id="ARBA00022617"/>
    </source>
</evidence>
<evidence type="ECO:0000313" key="15">
    <source>
        <dbReference type="EMBL" id="QKE92299.1"/>
    </source>
</evidence>
<proteinExistence type="inferred from homology"/>
<dbReference type="EMBL" id="CP053708">
    <property type="protein sequence ID" value="QKE92299.1"/>
    <property type="molecule type" value="Genomic_DNA"/>
</dbReference>
<feature type="transmembrane region" description="Helical" evidence="13">
    <location>
        <begin position="97"/>
        <end position="117"/>
    </location>
</feature>
<dbReference type="InterPro" id="IPR052168">
    <property type="entry name" value="Cytochrome_b561_oxidase"/>
</dbReference>
<evidence type="ECO:0000256" key="2">
    <source>
        <dbReference type="ARBA" id="ARBA00004651"/>
    </source>
</evidence>
<evidence type="ECO:0000256" key="9">
    <source>
        <dbReference type="ARBA" id="ARBA00022989"/>
    </source>
</evidence>
<sequence length="429" mass="46489">MDMHRIELTTNADARRYSGVALFLHWTIAILILLNLLLGWRMGHMHGLTKFQIFQVHKSFGVTVLLLSVLRLVWRLAHRPPSLRHDLHPGEAFAAHATHWIFYGFMILMPLSGWILVSTSAENIPTLLYRFIPWPYFPGVHGLPLPRRHQVGALADGTHYWLAWSAVALIALHVGGALKHQFDRGTPVLPRMLPGSRDADPGPGRRIGFVAAVGAGLGAIALVLAGYSSPSPVVARSVPAPAPSQQAASNWVVDKTASKLGFETVVNGQPVAGQFSRWSAVIRFDPAHLADAEVEVIVDTGSATTQDHTRDQMLSTPDWFDRAVFPEARFHAGKVLSRGGNAYEADGDLKIRSTDKPVVLPFTLAIVDGQATMSASIPIDRTAFGVGQGQWAGTDSVAATVTVKVALVAHARTAEQTLPQTIQAAEPDD</sequence>
<keyword evidence="8" id="KW-0249">Electron transport</keyword>
<keyword evidence="6 13" id="KW-0812">Transmembrane</keyword>
<dbReference type="InterPro" id="IPR036761">
    <property type="entry name" value="TTHA0802/YceI-like_sf"/>
</dbReference>
<evidence type="ECO:0000256" key="3">
    <source>
        <dbReference type="ARBA" id="ARBA00022448"/>
    </source>
</evidence>
<keyword evidence="10" id="KW-0408">Iron</keyword>
<dbReference type="Gene3D" id="2.40.128.110">
    <property type="entry name" value="Lipid/polyisoprenoid-binding, YceI-like"/>
    <property type="match status" value="1"/>
</dbReference>
<dbReference type="PANTHER" id="PTHR30529">
    <property type="entry name" value="CYTOCHROME B561"/>
    <property type="match status" value="1"/>
</dbReference>
<name>A0A6M8HUR7_9PROT</name>
<keyword evidence="11 13" id="KW-0472">Membrane</keyword>
<dbReference type="AlphaFoldDB" id="A0A6M8HUR7"/>
<gene>
    <name evidence="15" type="ORF">HN018_21690</name>
</gene>
<dbReference type="GO" id="GO:0022904">
    <property type="term" value="P:respiratory electron transport chain"/>
    <property type="evidence" value="ECO:0007669"/>
    <property type="project" value="InterPro"/>
</dbReference>
<reference evidence="15 16" key="1">
    <citation type="journal article" date="2014" name="World J. Microbiol. Biotechnol.">
        <title>Biodiversity and physiological characteristics of Antarctic and Arctic lichens-associated bacteria.</title>
        <authorList>
            <person name="Lee Y.M."/>
            <person name="Kim E.H."/>
            <person name="Lee H.K."/>
            <person name="Hong S.G."/>
        </authorList>
    </citation>
    <scope>NUCLEOTIDE SEQUENCE [LARGE SCALE GENOMIC DNA]</scope>
    <source>
        <strain evidence="15 16">PAMC 26569</strain>
    </source>
</reference>
<protein>
    <submittedName>
        <fullName evidence="15">Cytochrome B</fullName>
    </submittedName>
</protein>
<dbReference type="PANTHER" id="PTHR30529:SF1">
    <property type="entry name" value="CYTOCHROME B561 HOMOLOG 2"/>
    <property type="match status" value="1"/>
</dbReference>
<dbReference type="Pfam" id="PF04264">
    <property type="entry name" value="YceI"/>
    <property type="match status" value="1"/>
</dbReference>
<dbReference type="GO" id="GO:0009055">
    <property type="term" value="F:electron transfer activity"/>
    <property type="evidence" value="ECO:0007669"/>
    <property type="project" value="InterPro"/>
</dbReference>
<evidence type="ECO:0000256" key="4">
    <source>
        <dbReference type="ARBA" id="ARBA00022475"/>
    </source>
</evidence>
<comment type="cofactor">
    <cofactor evidence="1">
        <name>heme b</name>
        <dbReference type="ChEBI" id="CHEBI:60344"/>
    </cofactor>
</comment>
<evidence type="ECO:0000256" key="8">
    <source>
        <dbReference type="ARBA" id="ARBA00022982"/>
    </source>
</evidence>
<dbReference type="Gene3D" id="1.20.950.20">
    <property type="entry name" value="Transmembrane di-heme cytochromes, Chain C"/>
    <property type="match status" value="1"/>
</dbReference>
<accession>A0A6M8HUR7</accession>
<dbReference type="GO" id="GO:0046872">
    <property type="term" value="F:metal ion binding"/>
    <property type="evidence" value="ECO:0007669"/>
    <property type="project" value="UniProtKB-KW"/>
</dbReference>
<evidence type="ECO:0000256" key="13">
    <source>
        <dbReference type="SAM" id="Phobius"/>
    </source>
</evidence>
<dbReference type="Pfam" id="PF01292">
    <property type="entry name" value="Ni_hydr_CYTB"/>
    <property type="match status" value="1"/>
</dbReference>
<keyword evidence="16" id="KW-1185">Reference proteome</keyword>
<evidence type="ECO:0000313" key="16">
    <source>
        <dbReference type="Proteomes" id="UP000500767"/>
    </source>
</evidence>
<dbReference type="Proteomes" id="UP000500767">
    <property type="component" value="Chromosome"/>
</dbReference>
<evidence type="ECO:0000259" key="14">
    <source>
        <dbReference type="SMART" id="SM00867"/>
    </source>
</evidence>
<keyword evidence="3" id="KW-0813">Transport</keyword>
<dbReference type="InterPro" id="IPR007372">
    <property type="entry name" value="Lipid/polyisoprenoid-bd_YceI"/>
</dbReference>
<comment type="similarity">
    <text evidence="12">Belongs to the cytochrome b561 family.</text>
</comment>
<dbReference type="SUPFAM" id="SSF101874">
    <property type="entry name" value="YceI-like"/>
    <property type="match status" value="1"/>
</dbReference>
<feature type="transmembrane region" description="Helical" evidence="13">
    <location>
        <begin position="207"/>
        <end position="227"/>
    </location>
</feature>
<evidence type="ECO:0000256" key="7">
    <source>
        <dbReference type="ARBA" id="ARBA00022723"/>
    </source>
</evidence>
<feature type="transmembrane region" description="Helical" evidence="13">
    <location>
        <begin position="59"/>
        <end position="77"/>
    </location>
</feature>
<comment type="subcellular location">
    <subcellularLocation>
        <location evidence="2">Cell membrane</location>
        <topology evidence="2">Multi-pass membrane protein</topology>
    </subcellularLocation>
</comment>
<feature type="domain" description="Lipid/polyisoprenoid-binding YceI-like" evidence="14">
    <location>
        <begin position="250"/>
        <end position="412"/>
    </location>
</feature>
<organism evidence="15 16">
    <name type="scientific">Lichenicola cladoniae</name>
    <dbReference type="NCBI Taxonomy" id="1484109"/>
    <lineage>
        <taxon>Bacteria</taxon>
        <taxon>Pseudomonadati</taxon>
        <taxon>Pseudomonadota</taxon>
        <taxon>Alphaproteobacteria</taxon>
        <taxon>Acetobacterales</taxon>
        <taxon>Acetobacteraceae</taxon>
        <taxon>Lichenicola</taxon>
    </lineage>
</organism>
<dbReference type="KEGG" id="lck:HN018_21690"/>
<feature type="transmembrane region" description="Helical" evidence="13">
    <location>
        <begin position="20"/>
        <end position="38"/>
    </location>
</feature>
<dbReference type="SMART" id="SM00867">
    <property type="entry name" value="YceI"/>
    <property type="match status" value="1"/>
</dbReference>
<evidence type="ECO:0000256" key="12">
    <source>
        <dbReference type="ARBA" id="ARBA00037975"/>
    </source>
</evidence>
<keyword evidence="5" id="KW-0349">Heme</keyword>
<evidence type="ECO:0000256" key="11">
    <source>
        <dbReference type="ARBA" id="ARBA00023136"/>
    </source>
</evidence>
<evidence type="ECO:0000256" key="6">
    <source>
        <dbReference type="ARBA" id="ARBA00022692"/>
    </source>
</evidence>
<dbReference type="InterPro" id="IPR011577">
    <property type="entry name" value="Cyt_b561_bac/Ni-Hgenase"/>
</dbReference>
<dbReference type="RefSeq" id="WP_171834228.1">
    <property type="nucleotide sequence ID" value="NZ_CP053708.1"/>
</dbReference>